<keyword evidence="2" id="KW-1185">Reference proteome</keyword>
<dbReference type="Gene3D" id="3.30.230.10">
    <property type="match status" value="1"/>
</dbReference>
<protein>
    <recommendedName>
        <fullName evidence="3">28S ribosomal protein S9, mitochondrial</fullName>
    </recommendedName>
</protein>
<reference evidence="1" key="2">
    <citation type="journal article" date="2023" name="Commun. Biol.">
        <title>Intrasexual cuticular hydrocarbon dimorphism in a wasp sheds light on hydrocarbon biosynthesis genes in Hymenoptera.</title>
        <authorList>
            <person name="Moris V.C."/>
            <person name="Podsiadlowski L."/>
            <person name="Martin S."/>
            <person name="Oeyen J.P."/>
            <person name="Donath A."/>
            <person name="Petersen M."/>
            <person name="Wilbrandt J."/>
            <person name="Misof B."/>
            <person name="Liedtke D."/>
            <person name="Thamm M."/>
            <person name="Scheiner R."/>
            <person name="Schmitt T."/>
            <person name="Niehuis O."/>
        </authorList>
    </citation>
    <scope>NUCLEOTIDE SEQUENCE</scope>
    <source>
        <strain evidence="1">GBR_01_08_01A</strain>
    </source>
</reference>
<evidence type="ECO:0008006" key="3">
    <source>
        <dbReference type="Google" id="ProtNLM"/>
    </source>
</evidence>
<accession>A0AAD9RH95</accession>
<reference evidence="1" key="1">
    <citation type="submission" date="2021-08" db="EMBL/GenBank/DDBJ databases">
        <authorList>
            <person name="Misof B."/>
            <person name="Oliver O."/>
            <person name="Podsiadlowski L."/>
            <person name="Donath A."/>
            <person name="Peters R."/>
            <person name="Mayer C."/>
            <person name="Rust J."/>
            <person name="Gunkel S."/>
            <person name="Lesny P."/>
            <person name="Martin S."/>
            <person name="Oeyen J.P."/>
            <person name="Petersen M."/>
            <person name="Panagiotis P."/>
            <person name="Wilbrandt J."/>
            <person name="Tanja T."/>
        </authorList>
    </citation>
    <scope>NUCLEOTIDE SEQUENCE</scope>
    <source>
        <strain evidence="1">GBR_01_08_01A</strain>
        <tissue evidence="1">Thorax + abdomen</tissue>
    </source>
</reference>
<sequence length="368" mass="43044">MAVPMLVRFSNLRNLLRINNNVVGVSPNATQFLESLFRSCSTAQNTTNQTDETDRTEVLSKAMRAYLHRAQKYEEFMKHEVLEYETGKRHLANMMGMDPENFTQQDVNKSLRYLFPSGLYDRKARPMMKHPTETFLPQKEAEFAADGKPFHSFFYTRQPNYYETLHNIVERLQRLDVLEDKYIKLNGTYPVEHKVDPIESTWISKTELEKRLIEKITDENYEYIIKTLNKLLNHRMSKHENDFIMKYRKPLMSSDKQRTSLPLQYNDEGRPYVSVFPCQRKSSVARVTVWGKGTGEIIINGKDISYFHDIETRKQLEDDDDGTASQLCSIASIDDGNCKCQSKVFKPRERPSRRIAHESDVEICEQLI</sequence>
<name>A0AAD9RH95_9HYME</name>
<comment type="caution">
    <text evidence="1">The sequence shown here is derived from an EMBL/GenBank/DDBJ whole genome shotgun (WGS) entry which is preliminary data.</text>
</comment>
<dbReference type="AlphaFoldDB" id="A0AAD9RH95"/>
<dbReference type="InterPro" id="IPR014721">
    <property type="entry name" value="Ribsml_uS5_D2-typ_fold_subgr"/>
</dbReference>
<gene>
    <name evidence="1" type="ORF">KPH14_002829</name>
</gene>
<dbReference type="EMBL" id="JAIFRP010000119">
    <property type="protein sequence ID" value="KAK2579036.1"/>
    <property type="molecule type" value="Genomic_DNA"/>
</dbReference>
<evidence type="ECO:0000313" key="2">
    <source>
        <dbReference type="Proteomes" id="UP001258017"/>
    </source>
</evidence>
<proteinExistence type="predicted"/>
<evidence type="ECO:0000313" key="1">
    <source>
        <dbReference type="EMBL" id="KAK2579036.1"/>
    </source>
</evidence>
<organism evidence="1 2">
    <name type="scientific">Odynerus spinipes</name>
    <dbReference type="NCBI Taxonomy" id="1348599"/>
    <lineage>
        <taxon>Eukaryota</taxon>
        <taxon>Metazoa</taxon>
        <taxon>Ecdysozoa</taxon>
        <taxon>Arthropoda</taxon>
        <taxon>Hexapoda</taxon>
        <taxon>Insecta</taxon>
        <taxon>Pterygota</taxon>
        <taxon>Neoptera</taxon>
        <taxon>Endopterygota</taxon>
        <taxon>Hymenoptera</taxon>
        <taxon>Apocrita</taxon>
        <taxon>Aculeata</taxon>
        <taxon>Vespoidea</taxon>
        <taxon>Vespidae</taxon>
        <taxon>Eumeninae</taxon>
        <taxon>Odynerus</taxon>
    </lineage>
</organism>
<dbReference type="Proteomes" id="UP001258017">
    <property type="component" value="Unassembled WGS sequence"/>
</dbReference>